<evidence type="ECO:0000259" key="1">
    <source>
        <dbReference type="Pfam" id="PF19328"/>
    </source>
</evidence>
<comment type="caution">
    <text evidence="2">The sequence shown here is derived from an EMBL/GenBank/DDBJ whole genome shotgun (WGS) entry which is preliminary data.</text>
</comment>
<dbReference type="CDD" id="cd24146">
    <property type="entry name" value="nat-AmDH_N_like"/>
    <property type="match status" value="1"/>
</dbReference>
<protein>
    <submittedName>
        <fullName evidence="2">Dihydrodipicolinate reductase</fullName>
    </submittedName>
</protein>
<organism evidence="2 3">
    <name type="scientific">Mycolicibacterium sphagni</name>
    <dbReference type="NCBI Taxonomy" id="1786"/>
    <lineage>
        <taxon>Bacteria</taxon>
        <taxon>Bacillati</taxon>
        <taxon>Actinomycetota</taxon>
        <taxon>Actinomycetes</taxon>
        <taxon>Mycobacteriales</taxon>
        <taxon>Mycobacteriaceae</taxon>
        <taxon>Mycolicibacterium</taxon>
    </lineage>
</organism>
<dbReference type="Gene3D" id="3.40.50.720">
    <property type="entry name" value="NAD(P)-binding Rossmann-like Domain"/>
    <property type="match status" value="1"/>
</dbReference>
<name>A0ABX2K0G0_9MYCO</name>
<dbReference type="SUPFAM" id="SSF51735">
    <property type="entry name" value="NAD(P)-binding Rossmann-fold domains"/>
    <property type="match status" value="1"/>
</dbReference>
<accession>A0ABX2K0G0</accession>
<evidence type="ECO:0000313" key="2">
    <source>
        <dbReference type="EMBL" id="NTY61205.1"/>
    </source>
</evidence>
<dbReference type="RefSeq" id="WP_174398991.1">
    <property type="nucleotide sequence ID" value="NZ_VBSB01000010.1"/>
</dbReference>
<gene>
    <name evidence="2" type="ORF">FEG63_16810</name>
</gene>
<keyword evidence="3" id="KW-1185">Reference proteome</keyword>
<reference evidence="2 3" key="1">
    <citation type="submission" date="2019-05" db="EMBL/GenBank/DDBJ databases">
        <title>Mycolicibacterium sphagni ENV482 genome assembly.</title>
        <authorList>
            <person name="Chen W."/>
            <person name="Faulkner N.W."/>
            <person name="Hyman M.R."/>
        </authorList>
    </citation>
    <scope>NUCLEOTIDE SEQUENCE [LARGE SCALE GENOMIC DNA]</scope>
    <source>
        <strain evidence="2 3">ENV482</strain>
    </source>
</reference>
<dbReference type="EMBL" id="VBSB01000010">
    <property type="protein sequence ID" value="NTY61205.1"/>
    <property type="molecule type" value="Genomic_DNA"/>
</dbReference>
<dbReference type="InterPro" id="IPR045760">
    <property type="entry name" value="DAP_DH_C"/>
</dbReference>
<feature type="domain" description="2,4-diaminopentanoate dehydrogenase C-terminal" evidence="1">
    <location>
        <begin position="139"/>
        <end position="340"/>
    </location>
</feature>
<sequence>MVYRVVQWGTGAVGVEAIRGILGHPDLELVGVKAYSGGKAGTDAGVLAGGEPIGVTAAIDVDTTDIDAVVYAPRHPSVDEAADILASGANLITTAFAFYPARMAAPDRDRLKQACIDGNSSLHGTGLNPGNLGVVVPLALTGMSRTIDHVKVQERADWSVYDSVEITFDQMHFGSPLADVDAQTAGLRFTSQLFQEQVWLLGDALGLGVDEVTTDLEVIPASVDRDVCGRTLPAGTVAGQHWTWTGLRAGVPVVEVETLWTVGEPQPKHWPTPQHGWTVTIEGTPSMRAHLMTLASFRRDVPLAEHVRSASVATAMQAVNATVAVCNAGAGFVTMADLPLSLYRR</sequence>
<dbReference type="Proteomes" id="UP000708347">
    <property type="component" value="Unassembled WGS sequence"/>
</dbReference>
<evidence type="ECO:0000313" key="3">
    <source>
        <dbReference type="Proteomes" id="UP000708347"/>
    </source>
</evidence>
<proteinExistence type="predicted"/>
<dbReference type="Pfam" id="PF19328">
    <property type="entry name" value="DAP_DH_C"/>
    <property type="match status" value="1"/>
</dbReference>
<dbReference type="InterPro" id="IPR036291">
    <property type="entry name" value="NAD(P)-bd_dom_sf"/>
</dbReference>